<dbReference type="InterPro" id="IPR043129">
    <property type="entry name" value="ATPase_NBD"/>
</dbReference>
<dbReference type="Proteomes" id="UP000295325">
    <property type="component" value="Unassembled WGS sequence"/>
</dbReference>
<name>A0A4R7KTT5_9CLOT</name>
<dbReference type="RefSeq" id="WP_133627089.1">
    <property type="nucleotide sequence ID" value="NZ_SOAZ01000002.1"/>
</dbReference>
<evidence type="ECO:0000259" key="1">
    <source>
        <dbReference type="Pfam" id="PF17989"/>
    </source>
</evidence>
<proteinExistence type="predicted"/>
<evidence type="ECO:0000313" key="3">
    <source>
        <dbReference type="EMBL" id="TDT63443.1"/>
    </source>
</evidence>
<dbReference type="OrthoDB" id="1883643at2"/>
<comment type="caution">
    <text evidence="3">The sequence shown here is derived from an EMBL/GenBank/DDBJ whole genome shotgun (WGS) entry which is preliminary data.</text>
</comment>
<dbReference type="SUPFAM" id="SSF53067">
    <property type="entry name" value="Actin-like ATPase domain"/>
    <property type="match status" value="2"/>
</dbReference>
<sequence>MIIGVDAGYYATKTSEGIIFPSRITTQESIIGDGCSIMIGGKKYTVGEGEVTVELNKINQELTKVCILYALAKSSDDSEFSIVTGLPVGQYSKQKDALKNMLLSSRFNDVQIGNQKRLILIRDAEIFPQGAGALFSTNIEGEAVLVDIGGRTVDICLFEMVNGKRKLTKYSTILEGTLSLYSKVVHLINSKYETGLKLEDGEKILKSGLEIYGEKQDLSFLKPVIEEHTEAIFKELTLNYPIKTTNVALAGGGAYLLQGIFQKRIPSSRLIPDAQFANANGFRKVGESLWQRF</sequence>
<dbReference type="Pfam" id="PF21522">
    <property type="entry name" value="MreB-like_C"/>
    <property type="match status" value="1"/>
</dbReference>
<dbReference type="Pfam" id="PF17989">
    <property type="entry name" value="ALP_N"/>
    <property type="match status" value="1"/>
</dbReference>
<dbReference type="InterPro" id="IPR040607">
    <property type="entry name" value="ALP_N"/>
</dbReference>
<dbReference type="Gene3D" id="3.30.420.40">
    <property type="match status" value="2"/>
</dbReference>
<dbReference type="EMBL" id="SOAZ01000002">
    <property type="protein sequence ID" value="TDT63443.1"/>
    <property type="molecule type" value="Genomic_DNA"/>
</dbReference>
<dbReference type="AlphaFoldDB" id="A0A4R7KTT5"/>
<reference evidence="3 4" key="1">
    <citation type="submission" date="2019-03" db="EMBL/GenBank/DDBJ databases">
        <title>Genomic Encyclopedia of Type Strains, Phase IV (KMG-IV): sequencing the most valuable type-strain genomes for metagenomic binning, comparative biology and taxonomic classification.</title>
        <authorList>
            <person name="Goeker M."/>
        </authorList>
    </citation>
    <scope>NUCLEOTIDE SEQUENCE [LARGE SCALE GENOMIC DNA]</scope>
    <source>
        <strain evidence="3 4">DSM 24455</strain>
    </source>
</reference>
<evidence type="ECO:0000313" key="4">
    <source>
        <dbReference type="Proteomes" id="UP000295325"/>
    </source>
</evidence>
<keyword evidence="4" id="KW-1185">Reference proteome</keyword>
<accession>A0A4R7KTT5</accession>
<gene>
    <name evidence="3" type="ORF">EDD71_102205</name>
</gene>
<feature type="domain" description="Actin-like protein N-terminal" evidence="1">
    <location>
        <begin position="4"/>
        <end position="132"/>
    </location>
</feature>
<feature type="domain" description="Actin homologue MreB-like C-terminal" evidence="2">
    <location>
        <begin position="145"/>
        <end position="259"/>
    </location>
</feature>
<evidence type="ECO:0000259" key="2">
    <source>
        <dbReference type="Pfam" id="PF21522"/>
    </source>
</evidence>
<protein>
    <submittedName>
        <fullName evidence="3">Plasmid segregation actin-type ATPase ParM</fullName>
    </submittedName>
</protein>
<organism evidence="3 4">
    <name type="scientific">Fonticella tunisiensis</name>
    <dbReference type="NCBI Taxonomy" id="1096341"/>
    <lineage>
        <taxon>Bacteria</taxon>
        <taxon>Bacillati</taxon>
        <taxon>Bacillota</taxon>
        <taxon>Clostridia</taxon>
        <taxon>Eubacteriales</taxon>
        <taxon>Clostridiaceae</taxon>
        <taxon>Fonticella</taxon>
    </lineage>
</organism>
<dbReference type="InterPro" id="IPR049067">
    <property type="entry name" value="MreB-like_C"/>
</dbReference>